<comment type="similarity">
    <text evidence="1">Belongs to the ATP-dependent DNA ligase family.</text>
</comment>
<dbReference type="Pfam" id="PF01068">
    <property type="entry name" value="DNA_ligase_A_M"/>
    <property type="match status" value="1"/>
</dbReference>
<comment type="caution">
    <text evidence="5">The sequence shown here is derived from an EMBL/GenBank/DDBJ whole genome shotgun (WGS) entry which is preliminary data.</text>
</comment>
<name>A0ABS7KAX7_9BACI</name>
<comment type="catalytic activity">
    <reaction evidence="3">
        <text>ATP + (deoxyribonucleotide)n-3'-hydroxyl + 5'-phospho-(deoxyribonucleotide)m = (deoxyribonucleotide)n+m + AMP + diphosphate.</text>
        <dbReference type="EC" id="6.5.1.1"/>
    </reaction>
</comment>
<reference evidence="5 6" key="1">
    <citation type="submission" date="2020-07" db="EMBL/GenBank/DDBJ databases">
        <title>Fungal Genomes of the International Space Station.</title>
        <authorList>
            <person name="Seuylemezian A."/>
            <person name="Singh N.K."/>
            <person name="Wood J."/>
            <person name="Venkateswaran K."/>
        </authorList>
    </citation>
    <scope>NUCLEOTIDE SEQUENCE [LARGE SCALE GENOMIC DNA]</scope>
    <source>
        <strain evidence="5 6">PL-B2</strain>
    </source>
</reference>
<dbReference type="CDD" id="cd07906">
    <property type="entry name" value="Adenylation_DNA_ligase_LigD_LigC"/>
    <property type="match status" value="1"/>
</dbReference>
<dbReference type="PANTHER" id="PTHR45674">
    <property type="entry name" value="DNA LIGASE 1/3 FAMILY MEMBER"/>
    <property type="match status" value="1"/>
</dbReference>
<accession>A0ABS7KAX7</accession>
<sequence length="272" mass="31225">MFISPMLLQRVDEPFDSADYITELKLDGIRLIYSVDDEGKVRLYTRHNNEVTSKFPELTNIGIPAGTVLDGELIVTDKDGKPDFEAMMNRFVSERNSTPPVSFVAFDVIKYNNERVTASTLLDRKDLLADIIKHDSEQLSKVQYITGMGRAYFDVVRDQSLEGIVLKRKDSRYQVGKRSSDWLKVINYQYTEVFITGYRKKEFGLLLTDLEGKNVGVMELGVSQHAKECISNAAILDENENFRFIEPLKCRAKFRHYTKAGLLRLPSFVEWT</sequence>
<dbReference type="SUPFAM" id="SSF50249">
    <property type="entry name" value="Nucleic acid-binding proteins"/>
    <property type="match status" value="1"/>
</dbReference>
<dbReference type="InterPro" id="IPR012340">
    <property type="entry name" value="NA-bd_OB-fold"/>
</dbReference>
<evidence type="ECO:0000256" key="1">
    <source>
        <dbReference type="ARBA" id="ARBA00007572"/>
    </source>
</evidence>
<evidence type="ECO:0000256" key="3">
    <source>
        <dbReference type="ARBA" id="ARBA00034003"/>
    </source>
</evidence>
<dbReference type="Gene3D" id="3.30.1490.70">
    <property type="match status" value="1"/>
</dbReference>
<dbReference type="Proteomes" id="UP000769780">
    <property type="component" value="Unassembled WGS sequence"/>
</dbReference>
<dbReference type="InterPro" id="IPR012310">
    <property type="entry name" value="DNA_ligase_ATP-dep_cent"/>
</dbReference>
<dbReference type="SUPFAM" id="SSF56091">
    <property type="entry name" value="DNA ligase/mRNA capping enzyme, catalytic domain"/>
    <property type="match status" value="1"/>
</dbReference>
<evidence type="ECO:0000313" key="6">
    <source>
        <dbReference type="Proteomes" id="UP000769780"/>
    </source>
</evidence>
<dbReference type="PANTHER" id="PTHR45674:SF4">
    <property type="entry name" value="DNA LIGASE 1"/>
    <property type="match status" value="1"/>
</dbReference>
<keyword evidence="6" id="KW-1185">Reference proteome</keyword>
<dbReference type="PROSITE" id="PS50160">
    <property type="entry name" value="DNA_LIGASE_A3"/>
    <property type="match status" value="1"/>
</dbReference>
<protein>
    <submittedName>
        <fullName evidence="5">ATP-dependent DNA ligase</fullName>
    </submittedName>
</protein>
<dbReference type="RefSeq" id="WP_221875618.1">
    <property type="nucleotide sequence ID" value="NZ_JACWFH010000036.1"/>
</dbReference>
<gene>
    <name evidence="5" type="ORF">H0185_21775</name>
</gene>
<proteinExistence type="inferred from homology"/>
<dbReference type="EMBL" id="JACWFH010000036">
    <property type="protein sequence ID" value="MBY0099401.1"/>
    <property type="molecule type" value="Genomic_DNA"/>
</dbReference>
<feature type="domain" description="ATP-dependent DNA ligase family profile" evidence="4">
    <location>
        <begin position="94"/>
        <end position="185"/>
    </location>
</feature>
<dbReference type="NCBIfam" id="NF005796">
    <property type="entry name" value="PRK07636.1"/>
    <property type="match status" value="1"/>
</dbReference>
<organism evidence="5 6">
    <name type="scientific">Mesobacillus maritimus</name>
    <dbReference type="NCBI Taxonomy" id="1643336"/>
    <lineage>
        <taxon>Bacteria</taxon>
        <taxon>Bacillati</taxon>
        <taxon>Bacillota</taxon>
        <taxon>Bacilli</taxon>
        <taxon>Bacillales</taxon>
        <taxon>Bacillaceae</taxon>
        <taxon>Mesobacillus</taxon>
    </lineage>
</organism>
<evidence type="ECO:0000313" key="5">
    <source>
        <dbReference type="EMBL" id="MBY0099401.1"/>
    </source>
</evidence>
<evidence type="ECO:0000259" key="4">
    <source>
        <dbReference type="PROSITE" id="PS50160"/>
    </source>
</evidence>
<dbReference type="InterPro" id="IPR050191">
    <property type="entry name" value="ATP-dep_DNA_ligase"/>
</dbReference>
<dbReference type="GO" id="GO:0016874">
    <property type="term" value="F:ligase activity"/>
    <property type="evidence" value="ECO:0007669"/>
    <property type="project" value="UniProtKB-KW"/>
</dbReference>
<dbReference type="Gene3D" id="3.30.470.30">
    <property type="entry name" value="DNA ligase/mRNA capping enzyme"/>
    <property type="match status" value="1"/>
</dbReference>
<keyword evidence="2 5" id="KW-0436">Ligase</keyword>
<evidence type="ECO:0000256" key="2">
    <source>
        <dbReference type="ARBA" id="ARBA00022598"/>
    </source>
</evidence>